<sequence length="160" mass="17922">MDEKDIRILSAIAKHKTGSPDAIADISGIPKSTVHYRIQQLKEEGVITNDLLDVDLDKIGLSITLISEVWAEFEEGYHESVGNKLSEIEGVNQVYFTLGDTDFIVISHLPSRQQVERMVEKFEATDEIHRTSSTFVISTVKSESNAVADYELETLLELLL</sequence>
<dbReference type="Pfam" id="PF01037">
    <property type="entry name" value="AsnC_trans_reg"/>
    <property type="match status" value="1"/>
</dbReference>
<evidence type="ECO:0000256" key="2">
    <source>
        <dbReference type="ARBA" id="ARBA00023125"/>
    </source>
</evidence>
<dbReference type="PRINTS" id="PR00033">
    <property type="entry name" value="HTHASNC"/>
</dbReference>
<evidence type="ECO:0000256" key="1">
    <source>
        <dbReference type="ARBA" id="ARBA00023015"/>
    </source>
</evidence>
<protein>
    <submittedName>
        <fullName evidence="5">Lrp/AsnC family transcriptional regulator</fullName>
    </submittedName>
</protein>
<keyword evidence="2" id="KW-0238">DNA-binding</keyword>
<organism evidence="5 6">
    <name type="scientific">Halomarina halobia</name>
    <dbReference type="NCBI Taxonomy" id="3033386"/>
    <lineage>
        <taxon>Archaea</taxon>
        <taxon>Methanobacteriati</taxon>
        <taxon>Methanobacteriota</taxon>
        <taxon>Stenosarchaea group</taxon>
        <taxon>Halobacteria</taxon>
        <taxon>Halobacteriales</taxon>
        <taxon>Natronomonadaceae</taxon>
        <taxon>Halomarina</taxon>
    </lineage>
</organism>
<dbReference type="SUPFAM" id="SSF46785">
    <property type="entry name" value="Winged helix' DNA-binding domain"/>
    <property type="match status" value="1"/>
</dbReference>
<dbReference type="AlphaFoldDB" id="A0ABD6ACM1"/>
<dbReference type="Proteomes" id="UP001596547">
    <property type="component" value="Unassembled WGS sequence"/>
</dbReference>
<dbReference type="InterPro" id="IPR000485">
    <property type="entry name" value="AsnC-type_HTH_dom"/>
</dbReference>
<evidence type="ECO:0000313" key="5">
    <source>
        <dbReference type="EMBL" id="MFC7318196.1"/>
    </source>
</evidence>
<dbReference type="Pfam" id="PF13412">
    <property type="entry name" value="HTH_24"/>
    <property type="match status" value="1"/>
</dbReference>
<keyword evidence="1" id="KW-0805">Transcription regulation</keyword>
<dbReference type="InterPro" id="IPR011991">
    <property type="entry name" value="ArsR-like_HTH"/>
</dbReference>
<dbReference type="InterPro" id="IPR019887">
    <property type="entry name" value="Tscrpt_reg_AsnC/Lrp_C"/>
</dbReference>
<dbReference type="InterPro" id="IPR036390">
    <property type="entry name" value="WH_DNA-bd_sf"/>
</dbReference>
<comment type="caution">
    <text evidence="5">The sequence shown here is derived from an EMBL/GenBank/DDBJ whole genome shotgun (WGS) entry which is preliminary data.</text>
</comment>
<dbReference type="GeneID" id="79317631"/>
<dbReference type="InterPro" id="IPR019888">
    <property type="entry name" value="Tscrpt_reg_AsnC-like"/>
</dbReference>
<dbReference type="PROSITE" id="PS50956">
    <property type="entry name" value="HTH_ASNC_2"/>
    <property type="match status" value="1"/>
</dbReference>
<dbReference type="EMBL" id="JBHTBF010000003">
    <property type="protein sequence ID" value="MFC7318196.1"/>
    <property type="molecule type" value="Genomic_DNA"/>
</dbReference>
<dbReference type="PANTHER" id="PTHR30154">
    <property type="entry name" value="LEUCINE-RESPONSIVE REGULATORY PROTEIN"/>
    <property type="match status" value="1"/>
</dbReference>
<evidence type="ECO:0000313" key="6">
    <source>
        <dbReference type="Proteomes" id="UP001596547"/>
    </source>
</evidence>
<feature type="domain" description="HTH asnC-type" evidence="4">
    <location>
        <begin position="1"/>
        <end position="62"/>
    </location>
</feature>
<keyword evidence="3" id="KW-0804">Transcription</keyword>
<dbReference type="CDD" id="cd00090">
    <property type="entry name" value="HTH_ARSR"/>
    <property type="match status" value="1"/>
</dbReference>
<dbReference type="Gene3D" id="3.30.70.920">
    <property type="match status" value="1"/>
</dbReference>
<dbReference type="InterPro" id="IPR036388">
    <property type="entry name" value="WH-like_DNA-bd_sf"/>
</dbReference>
<evidence type="ECO:0000259" key="4">
    <source>
        <dbReference type="PROSITE" id="PS50956"/>
    </source>
</evidence>
<reference evidence="5 6" key="1">
    <citation type="journal article" date="2019" name="Int. J. Syst. Evol. Microbiol.">
        <title>The Global Catalogue of Microorganisms (GCM) 10K type strain sequencing project: providing services to taxonomists for standard genome sequencing and annotation.</title>
        <authorList>
            <consortium name="The Broad Institute Genomics Platform"/>
            <consortium name="The Broad Institute Genome Sequencing Center for Infectious Disease"/>
            <person name="Wu L."/>
            <person name="Ma J."/>
        </authorList>
    </citation>
    <scope>NUCLEOTIDE SEQUENCE [LARGE SCALE GENOMIC DNA]</scope>
    <source>
        <strain evidence="5 6">PSR21</strain>
    </source>
</reference>
<name>A0ABD6ACM1_9EURY</name>
<proteinExistence type="predicted"/>
<dbReference type="InterPro" id="IPR011008">
    <property type="entry name" value="Dimeric_a/b-barrel"/>
</dbReference>
<dbReference type="SUPFAM" id="SSF54909">
    <property type="entry name" value="Dimeric alpha+beta barrel"/>
    <property type="match status" value="1"/>
</dbReference>
<dbReference type="PANTHER" id="PTHR30154:SF34">
    <property type="entry name" value="TRANSCRIPTIONAL REGULATOR AZLB"/>
    <property type="match status" value="1"/>
</dbReference>
<gene>
    <name evidence="5" type="ORF">ACFQPE_15540</name>
</gene>
<keyword evidence="6" id="KW-1185">Reference proteome</keyword>
<dbReference type="Gene3D" id="1.10.10.10">
    <property type="entry name" value="Winged helix-like DNA-binding domain superfamily/Winged helix DNA-binding domain"/>
    <property type="match status" value="1"/>
</dbReference>
<evidence type="ECO:0000256" key="3">
    <source>
        <dbReference type="ARBA" id="ARBA00023163"/>
    </source>
</evidence>
<accession>A0ABD6ACM1</accession>
<dbReference type="RefSeq" id="WP_276306740.1">
    <property type="nucleotide sequence ID" value="NZ_CP119993.1"/>
</dbReference>
<dbReference type="SMART" id="SM00344">
    <property type="entry name" value="HTH_ASNC"/>
    <property type="match status" value="1"/>
</dbReference>
<dbReference type="GO" id="GO:0003677">
    <property type="term" value="F:DNA binding"/>
    <property type="evidence" value="ECO:0007669"/>
    <property type="project" value="UniProtKB-KW"/>
</dbReference>